<evidence type="ECO:0000256" key="1">
    <source>
        <dbReference type="ARBA" id="ARBA00004613"/>
    </source>
</evidence>
<evidence type="ECO:0000256" key="3">
    <source>
        <dbReference type="ARBA" id="ARBA00022729"/>
    </source>
</evidence>
<dbReference type="InterPro" id="IPR059100">
    <property type="entry name" value="TSP3_bac"/>
</dbReference>
<keyword evidence="3" id="KW-0732">Signal</keyword>
<evidence type="ECO:0000256" key="2">
    <source>
        <dbReference type="ARBA" id="ARBA00022525"/>
    </source>
</evidence>
<name>A0A0B0ELB3_9BACT</name>
<proteinExistence type="predicted"/>
<dbReference type="InterPro" id="IPR018247">
    <property type="entry name" value="EF_Hand_1_Ca_BS"/>
</dbReference>
<evidence type="ECO:0000313" key="7">
    <source>
        <dbReference type="Proteomes" id="UP000030652"/>
    </source>
</evidence>
<comment type="subcellular location">
    <subcellularLocation>
        <location evidence="1">Secreted</location>
    </subcellularLocation>
</comment>
<comment type="caution">
    <text evidence="6">The sequence shown here is derived from an EMBL/GenBank/DDBJ whole genome shotgun (WGS) entry which is preliminary data.</text>
</comment>
<evidence type="ECO:0000256" key="4">
    <source>
        <dbReference type="ARBA" id="ARBA00022837"/>
    </source>
</evidence>
<accession>A0A0B0ELB3</accession>
<feature type="region of interest" description="Disordered" evidence="5">
    <location>
        <begin position="30"/>
        <end position="69"/>
    </location>
</feature>
<dbReference type="Proteomes" id="UP000030652">
    <property type="component" value="Unassembled WGS sequence"/>
</dbReference>
<reference evidence="6 7" key="1">
    <citation type="submission" date="2014-10" db="EMBL/GenBank/DDBJ databases">
        <title>Draft genome of anammox bacterium scalindua brodae, obtained using differential coverage binning of sequence data from two enrichment reactors.</title>
        <authorList>
            <person name="Speth D.R."/>
            <person name="Russ L."/>
            <person name="Kartal B."/>
            <person name="Op den Camp H.J."/>
            <person name="Dutilh B.E."/>
            <person name="Jetten M.S."/>
        </authorList>
    </citation>
    <scope>NUCLEOTIDE SEQUENCE [LARGE SCALE GENOMIC DNA]</scope>
    <source>
        <strain evidence="6">RU1</strain>
    </source>
</reference>
<dbReference type="eggNOG" id="COG2340">
    <property type="taxonomic scope" value="Bacteria"/>
</dbReference>
<gene>
    <name evidence="6" type="ORF">SCABRO_02774</name>
</gene>
<dbReference type="Pfam" id="PF18884">
    <property type="entry name" value="TSP3_bac"/>
    <property type="match status" value="3"/>
</dbReference>
<dbReference type="PROSITE" id="PS00018">
    <property type="entry name" value="EF_HAND_1"/>
    <property type="match status" value="1"/>
</dbReference>
<dbReference type="AlphaFoldDB" id="A0A0B0ELB3"/>
<protein>
    <submittedName>
        <fullName evidence="6">Uncharacterized protein</fullName>
    </submittedName>
</protein>
<keyword evidence="2" id="KW-0964">Secreted</keyword>
<organism evidence="6 7">
    <name type="scientific">Candidatus Scalindua brodae</name>
    <dbReference type="NCBI Taxonomy" id="237368"/>
    <lineage>
        <taxon>Bacteria</taxon>
        <taxon>Pseudomonadati</taxon>
        <taxon>Planctomycetota</taxon>
        <taxon>Candidatus Brocadiia</taxon>
        <taxon>Candidatus Brocadiales</taxon>
        <taxon>Candidatus Scalinduaceae</taxon>
        <taxon>Candidatus Scalindua</taxon>
    </lineage>
</organism>
<keyword evidence="4" id="KW-0106">Calcium</keyword>
<sequence length="124" mass="13517">MTINFGPQDTDGDGIPDYWEIDKFGVLTTANNTTDYDSDGLIDKDEYANKTDPKNSDSDNDDKTDGWEVANGFDPLDDILTIIVNGNGTVTSTDSRINCRSNCNDLYDEDTEVSWTAIADSGGS</sequence>
<feature type="compositionally biased region" description="Basic and acidic residues" evidence="5">
    <location>
        <begin position="41"/>
        <end position="66"/>
    </location>
</feature>
<evidence type="ECO:0000256" key="5">
    <source>
        <dbReference type="SAM" id="MobiDB-lite"/>
    </source>
</evidence>
<evidence type="ECO:0000313" key="6">
    <source>
        <dbReference type="EMBL" id="KHE91485.1"/>
    </source>
</evidence>
<dbReference type="EMBL" id="JRYO01000194">
    <property type="protein sequence ID" value="KHE91485.1"/>
    <property type="molecule type" value="Genomic_DNA"/>
</dbReference>